<dbReference type="InterPro" id="IPR022749">
    <property type="entry name" value="D12N6_MeTrfase_N"/>
</dbReference>
<dbReference type="EMBL" id="JAAIWK010000013">
    <property type="protein sequence ID" value="NEY20132.1"/>
    <property type="molecule type" value="Genomic_DNA"/>
</dbReference>
<dbReference type="Gene3D" id="1.20.1260.30">
    <property type="match status" value="1"/>
</dbReference>
<sequence length="159" mass="18614">MRIETIKEVLAKCDGLINKANKSFVRNLLIFKYLNDCFDQERNIIKQDFLIRGICEVEAKQLIEEHAYYNVVFIPVCARWNTLKQASNIHESISTAIEHILESNPNIYLPIKYENGTNDIDDFTTIALMTLIEVLQFEAIVIQEEWKVIEHWLNEVKDV</sequence>
<reference evidence="4 5" key="2">
    <citation type="submission" date="2020-03" db="EMBL/GenBank/DDBJ databases">
        <title>Bacillus aquiflavi sp. nov., isolated from yellow water of strong flavor Chinese baijiu in Yibin region of China.</title>
        <authorList>
            <person name="Xie J."/>
        </authorList>
    </citation>
    <scope>NUCLEOTIDE SEQUENCE [LARGE SCALE GENOMIC DNA]</scope>
    <source>
        <strain evidence="4 5">Gsoil 114</strain>
    </source>
</reference>
<keyword evidence="4" id="KW-0808">Transferase</keyword>
<evidence type="ECO:0000313" key="5">
    <source>
        <dbReference type="Proteomes" id="UP000476934"/>
    </source>
</evidence>
<evidence type="ECO:0000313" key="4">
    <source>
        <dbReference type="EMBL" id="NEY20132.1"/>
    </source>
</evidence>
<reference evidence="4 5" key="1">
    <citation type="submission" date="2020-02" db="EMBL/GenBank/DDBJ databases">
        <authorList>
            <person name="Feng H."/>
        </authorList>
    </citation>
    <scope>NUCLEOTIDE SEQUENCE [LARGE SCALE GENOMIC DNA]</scope>
    <source>
        <strain evidence="4 5">Gsoil 114</strain>
    </source>
</reference>
<dbReference type="GO" id="GO:0009307">
    <property type="term" value="P:DNA restriction-modification system"/>
    <property type="evidence" value="ECO:0007669"/>
    <property type="project" value="UniProtKB-KW"/>
</dbReference>
<gene>
    <name evidence="4" type="ORF">G4D61_09185</name>
</gene>
<dbReference type="Pfam" id="PF12161">
    <property type="entry name" value="HsdM_N"/>
    <property type="match status" value="1"/>
</dbReference>
<organism evidence="4 5">
    <name type="scientific">Heyndrickxia ginsengihumi</name>
    <dbReference type="NCBI Taxonomy" id="363870"/>
    <lineage>
        <taxon>Bacteria</taxon>
        <taxon>Bacillati</taxon>
        <taxon>Bacillota</taxon>
        <taxon>Bacilli</taxon>
        <taxon>Bacillales</taxon>
        <taxon>Bacillaceae</taxon>
        <taxon>Heyndrickxia</taxon>
    </lineage>
</organism>
<comment type="similarity">
    <text evidence="1">Belongs to the N(4)/N(6)-methyltransferase family.</text>
</comment>
<dbReference type="InterPro" id="IPR038333">
    <property type="entry name" value="T1MK-like_N_sf"/>
</dbReference>
<keyword evidence="2" id="KW-0680">Restriction system</keyword>
<evidence type="ECO:0000256" key="1">
    <source>
        <dbReference type="ARBA" id="ARBA00006594"/>
    </source>
</evidence>
<accession>A0A6M0P5X6</accession>
<protein>
    <submittedName>
        <fullName evidence="4">SAM-dependent DNA methyltransferase</fullName>
    </submittedName>
</protein>
<dbReference type="AlphaFoldDB" id="A0A6M0P5X6"/>
<keyword evidence="5" id="KW-1185">Reference proteome</keyword>
<dbReference type="RefSeq" id="WP_163173764.1">
    <property type="nucleotide sequence ID" value="NZ_JAAIWK010000013.1"/>
</dbReference>
<evidence type="ECO:0000256" key="2">
    <source>
        <dbReference type="ARBA" id="ARBA00022747"/>
    </source>
</evidence>
<feature type="domain" description="N6 adenine-specific DNA methyltransferase N-terminal" evidence="3">
    <location>
        <begin position="22"/>
        <end position="106"/>
    </location>
</feature>
<evidence type="ECO:0000259" key="3">
    <source>
        <dbReference type="Pfam" id="PF12161"/>
    </source>
</evidence>
<proteinExistence type="inferred from homology"/>
<keyword evidence="4" id="KW-0489">Methyltransferase</keyword>
<dbReference type="Proteomes" id="UP000476934">
    <property type="component" value="Unassembled WGS sequence"/>
</dbReference>
<comment type="caution">
    <text evidence="4">The sequence shown here is derived from an EMBL/GenBank/DDBJ whole genome shotgun (WGS) entry which is preliminary data.</text>
</comment>
<dbReference type="GO" id="GO:0008168">
    <property type="term" value="F:methyltransferase activity"/>
    <property type="evidence" value="ECO:0007669"/>
    <property type="project" value="UniProtKB-KW"/>
</dbReference>
<name>A0A6M0P5X6_9BACI</name>
<dbReference type="GO" id="GO:0032259">
    <property type="term" value="P:methylation"/>
    <property type="evidence" value="ECO:0007669"/>
    <property type="project" value="UniProtKB-KW"/>
</dbReference>